<dbReference type="Pfam" id="PF15632">
    <property type="entry name" value="ATPgrasp_Ter"/>
    <property type="match status" value="1"/>
</dbReference>
<dbReference type="Proteomes" id="UP000321523">
    <property type="component" value="Unassembled WGS sequence"/>
</dbReference>
<accession>A0A512E0N5</accession>
<dbReference type="SUPFAM" id="SSF56059">
    <property type="entry name" value="Glutathione synthetase ATP-binding domain-like"/>
    <property type="match status" value="1"/>
</dbReference>
<dbReference type="InterPro" id="IPR011761">
    <property type="entry name" value="ATP-grasp"/>
</dbReference>
<organism evidence="3 4">
    <name type="scientific">Skermanella aerolata</name>
    <dbReference type="NCBI Taxonomy" id="393310"/>
    <lineage>
        <taxon>Bacteria</taxon>
        <taxon>Pseudomonadati</taxon>
        <taxon>Pseudomonadota</taxon>
        <taxon>Alphaproteobacteria</taxon>
        <taxon>Rhodospirillales</taxon>
        <taxon>Azospirillaceae</taxon>
        <taxon>Skermanella</taxon>
    </lineage>
</organism>
<sequence length="387" mass="43456">MSKKPSKPVLACVMGDMNMVRALGMGGIGCAVVTQPGDPVLHSRYTTQAMFWEDFENGGEPLIDMLMRFAATQPEPPVLYYQQDAQLLMVSRQRERLSRAFRFVVPEATLVEDLVDKARFQILAERLDLPVPRTRRIDLATGTPPASPPDLDLRFPIVIKPLTRFIAWVNVGGEGKAVEVQDREALFRIWPHLVAGRMDLLAQEMVPGPETKIESYHCYVDPHGTVIGEYSGRKIRTYPRDLGHSTALTITDAPDVIELGRELVAKLNFSGVAKFDFKRAPDGSLHLLEVNPRYNLWHYVGAVAGVNLPALVHGDLTGLPRPDPVKARAGASWCNITRDRQAAREYGMPMSRWWPWMIRCEAKSIAWDDPMPFLRNTLARVLPARAR</sequence>
<dbReference type="RefSeq" id="WP_044437154.1">
    <property type="nucleotide sequence ID" value="NZ_BJYZ01000038.1"/>
</dbReference>
<gene>
    <name evidence="3" type="ORF">SAE02_63970</name>
</gene>
<name>A0A512E0N5_9PROT</name>
<evidence type="ECO:0000259" key="2">
    <source>
        <dbReference type="PROSITE" id="PS50975"/>
    </source>
</evidence>
<protein>
    <recommendedName>
        <fullName evidence="2">ATP-grasp domain-containing protein</fullName>
    </recommendedName>
</protein>
<dbReference type="OrthoDB" id="7625478at2"/>
<dbReference type="PROSITE" id="PS50975">
    <property type="entry name" value="ATP_GRASP"/>
    <property type="match status" value="1"/>
</dbReference>
<keyword evidence="1" id="KW-0067">ATP-binding</keyword>
<dbReference type="GO" id="GO:0046872">
    <property type="term" value="F:metal ion binding"/>
    <property type="evidence" value="ECO:0007669"/>
    <property type="project" value="InterPro"/>
</dbReference>
<dbReference type="Gene3D" id="3.30.470.20">
    <property type="entry name" value="ATP-grasp fold, B domain"/>
    <property type="match status" value="1"/>
</dbReference>
<dbReference type="EMBL" id="BJYZ01000038">
    <property type="protein sequence ID" value="GEO42249.1"/>
    <property type="molecule type" value="Genomic_DNA"/>
</dbReference>
<comment type="caution">
    <text evidence="3">The sequence shown here is derived from an EMBL/GenBank/DDBJ whole genome shotgun (WGS) entry which is preliminary data.</text>
</comment>
<keyword evidence="4" id="KW-1185">Reference proteome</keyword>
<evidence type="ECO:0000256" key="1">
    <source>
        <dbReference type="PROSITE-ProRule" id="PRU00409"/>
    </source>
</evidence>
<evidence type="ECO:0000313" key="3">
    <source>
        <dbReference type="EMBL" id="GEO42249.1"/>
    </source>
</evidence>
<keyword evidence="1" id="KW-0547">Nucleotide-binding</keyword>
<evidence type="ECO:0000313" key="4">
    <source>
        <dbReference type="Proteomes" id="UP000321523"/>
    </source>
</evidence>
<proteinExistence type="predicted"/>
<dbReference type="AlphaFoldDB" id="A0A512E0N5"/>
<feature type="domain" description="ATP-grasp" evidence="2">
    <location>
        <begin position="121"/>
        <end position="317"/>
    </location>
</feature>
<dbReference type="GO" id="GO:0005524">
    <property type="term" value="F:ATP binding"/>
    <property type="evidence" value="ECO:0007669"/>
    <property type="project" value="UniProtKB-UniRule"/>
</dbReference>
<reference evidence="3 4" key="1">
    <citation type="submission" date="2019-07" db="EMBL/GenBank/DDBJ databases">
        <title>Whole genome shotgun sequence of Skermanella aerolata NBRC 106429.</title>
        <authorList>
            <person name="Hosoyama A."/>
            <person name="Uohara A."/>
            <person name="Ohji S."/>
            <person name="Ichikawa N."/>
        </authorList>
    </citation>
    <scope>NUCLEOTIDE SEQUENCE [LARGE SCALE GENOMIC DNA]</scope>
    <source>
        <strain evidence="3 4">NBRC 106429</strain>
    </source>
</reference>